<dbReference type="InterPro" id="IPR009060">
    <property type="entry name" value="UBA-like_sf"/>
</dbReference>
<evidence type="ECO:0000259" key="8">
    <source>
        <dbReference type="PROSITE" id="PS50030"/>
    </source>
</evidence>
<dbReference type="Pfam" id="PF22562">
    <property type="entry name" value="UBA_7"/>
    <property type="match status" value="1"/>
</dbReference>
<evidence type="ECO:0000256" key="7">
    <source>
        <dbReference type="SAM" id="MobiDB-lite"/>
    </source>
</evidence>
<dbReference type="Pfam" id="PF09748">
    <property type="entry name" value="Med10"/>
    <property type="match status" value="1"/>
</dbReference>
<sequence length="373" mass="40638">LIDATSATSQLPPLHGSPAQRRVADGGVALTARLVVMSLFTSTVVPMSRVDSGDGHSSSASAAAAAPSPYLGAVSIPRAAEAGIDHHVDPRLCPCANDRGHKMDFLVKSFELFRRAKAQVADVQVPLAVLKYIDEGRNPHLYTRHCLETALQRNEELSMAGVSLICNGRVLEDALSLDRSLLDRVDNHALLQLDTVWCYLCLGRLDELGDAWDRLGLAERGAGTSARRRANPSASDCTCQSNVLLLQAIGWKRRLQKPGSLRPSWTNWVDDAGLSSLMGMGFSLLESRLALRHCANDTQAAINWIVGANGRANSSCEPSFRYLTTARLEYSAASCLRLTEMGYLESTRTRLWCLLGIALTQLLTLLQDDQDRL</sequence>
<comment type="function">
    <text evidence="6">Component of the Mediator complex, a coactivator involved in the regulated transcription of nearly all RNA polymerase II-dependent genes. Mediator functions as a bridge to convey information from gene-specific regulatory proteins to the basal RNA polymerase II transcription machinery. Mediator is recruited to promoters by direct interactions with regulatory proteins and serves as a scaffold for the assembly of a functional preinitiation complex with RNA polymerase II and the general transcription factors.</text>
</comment>
<proteinExistence type="inferred from homology"/>
<dbReference type="InterPro" id="IPR019145">
    <property type="entry name" value="Mediator_Med10"/>
</dbReference>
<evidence type="ECO:0000256" key="3">
    <source>
        <dbReference type="ARBA" id="ARBA00023015"/>
    </source>
</evidence>
<evidence type="ECO:0000256" key="2">
    <source>
        <dbReference type="ARBA" id="ARBA00005389"/>
    </source>
</evidence>
<dbReference type="Proteomes" id="UP000095280">
    <property type="component" value="Unplaced"/>
</dbReference>
<evidence type="ECO:0000313" key="9">
    <source>
        <dbReference type="Proteomes" id="UP000095280"/>
    </source>
</evidence>
<dbReference type="Gene3D" id="1.10.8.10">
    <property type="entry name" value="DNA helicase RuvA subunit, C-terminal domain"/>
    <property type="match status" value="1"/>
</dbReference>
<dbReference type="GO" id="GO:0006357">
    <property type="term" value="P:regulation of transcription by RNA polymerase II"/>
    <property type="evidence" value="ECO:0007669"/>
    <property type="project" value="InterPro"/>
</dbReference>
<feature type="region of interest" description="Disordered" evidence="7">
    <location>
        <begin position="1"/>
        <end position="20"/>
    </location>
</feature>
<keyword evidence="9" id="KW-1185">Reference proteome</keyword>
<dbReference type="PANTHER" id="PTHR12948:SF3">
    <property type="entry name" value="NEDD8 ULTIMATE BUSTER 1"/>
    <property type="match status" value="1"/>
</dbReference>
<dbReference type="SMART" id="SM00165">
    <property type="entry name" value="UBA"/>
    <property type="match status" value="1"/>
</dbReference>
<keyword evidence="3 6" id="KW-0805">Transcription regulation</keyword>
<dbReference type="GO" id="GO:0003712">
    <property type="term" value="F:transcription coregulator activity"/>
    <property type="evidence" value="ECO:0007669"/>
    <property type="project" value="InterPro"/>
</dbReference>
<dbReference type="PANTHER" id="PTHR12948">
    <property type="entry name" value="NEDD8 ULTIMATE BUSTER-1 BS4 PROTEIN"/>
    <property type="match status" value="1"/>
</dbReference>
<protein>
    <recommendedName>
        <fullName evidence="6">Mediator of RNA polymerase II transcription subunit 10</fullName>
    </recommendedName>
    <alternativeName>
        <fullName evidence="6">Mediator complex subunit 10</fullName>
    </alternativeName>
</protein>
<organism evidence="9 10">
    <name type="scientific">Macrostomum lignano</name>
    <dbReference type="NCBI Taxonomy" id="282301"/>
    <lineage>
        <taxon>Eukaryota</taxon>
        <taxon>Metazoa</taxon>
        <taxon>Spiralia</taxon>
        <taxon>Lophotrochozoa</taxon>
        <taxon>Platyhelminthes</taxon>
        <taxon>Rhabditophora</taxon>
        <taxon>Macrostomorpha</taxon>
        <taxon>Macrostomida</taxon>
        <taxon>Macrostomidae</taxon>
        <taxon>Macrostomum</taxon>
    </lineage>
</organism>
<accession>A0A1I8JPN7</accession>
<dbReference type="SUPFAM" id="SSF46934">
    <property type="entry name" value="UBA-like"/>
    <property type="match status" value="1"/>
</dbReference>
<comment type="similarity">
    <text evidence="2 6">Belongs to the Mediator complex subunit 10 family.</text>
</comment>
<name>A0A1I8JPN7_9PLAT</name>
<evidence type="ECO:0000256" key="1">
    <source>
        <dbReference type="ARBA" id="ARBA00004123"/>
    </source>
</evidence>
<comment type="subcellular location">
    <subcellularLocation>
        <location evidence="1 6">Nucleus</location>
    </subcellularLocation>
</comment>
<dbReference type="AlphaFoldDB" id="A0A1I8JPN7"/>
<dbReference type="InterPro" id="IPR015940">
    <property type="entry name" value="UBA"/>
</dbReference>
<feature type="domain" description="UBA" evidence="8">
    <location>
        <begin position="268"/>
        <end position="308"/>
    </location>
</feature>
<evidence type="ECO:0000313" key="10">
    <source>
        <dbReference type="WBParaSite" id="snap_masked-unitig_28415-processed-gene-0.0-mRNA-1"/>
    </source>
</evidence>
<keyword evidence="6" id="KW-0010">Activator</keyword>
<evidence type="ECO:0000256" key="4">
    <source>
        <dbReference type="ARBA" id="ARBA00023163"/>
    </source>
</evidence>
<dbReference type="GO" id="GO:2000058">
    <property type="term" value="P:regulation of ubiquitin-dependent protein catabolic process"/>
    <property type="evidence" value="ECO:0007669"/>
    <property type="project" value="TreeGrafter"/>
</dbReference>
<gene>
    <name evidence="6" type="primary">MED10</name>
</gene>
<evidence type="ECO:0000256" key="5">
    <source>
        <dbReference type="ARBA" id="ARBA00023242"/>
    </source>
</evidence>
<dbReference type="InterPro" id="IPR039749">
    <property type="entry name" value="NUB1"/>
</dbReference>
<keyword evidence="4 6" id="KW-0804">Transcription</keyword>
<dbReference type="PROSITE" id="PS50030">
    <property type="entry name" value="UBA"/>
    <property type="match status" value="1"/>
</dbReference>
<dbReference type="CDD" id="cd14291">
    <property type="entry name" value="UBA1_NUB1_like"/>
    <property type="match status" value="1"/>
</dbReference>
<evidence type="ECO:0000256" key="6">
    <source>
        <dbReference type="RuleBase" id="RU364146"/>
    </source>
</evidence>
<feature type="compositionally biased region" description="Polar residues" evidence="7">
    <location>
        <begin position="1"/>
        <end position="11"/>
    </location>
</feature>
<dbReference type="WBParaSite" id="snap_masked-unitig_28415-processed-gene-0.0-mRNA-1">
    <property type="protein sequence ID" value="snap_masked-unitig_28415-processed-gene-0.0-mRNA-1"/>
    <property type="gene ID" value="snap_masked-unitig_28415-processed-gene-0.0"/>
</dbReference>
<dbReference type="GO" id="GO:0016592">
    <property type="term" value="C:mediator complex"/>
    <property type="evidence" value="ECO:0007669"/>
    <property type="project" value="InterPro"/>
</dbReference>
<comment type="subunit">
    <text evidence="6">Component of the Mediator complex.</text>
</comment>
<keyword evidence="5 6" id="KW-0539">Nucleus</keyword>
<reference evidence="10" key="1">
    <citation type="submission" date="2016-11" db="UniProtKB">
        <authorList>
            <consortium name="WormBaseParasite"/>
        </authorList>
    </citation>
    <scope>IDENTIFICATION</scope>
</reference>